<feature type="transmembrane region" description="Helical" evidence="1">
    <location>
        <begin position="20"/>
        <end position="41"/>
    </location>
</feature>
<dbReference type="Pfam" id="PF07963">
    <property type="entry name" value="N_methyl"/>
    <property type="match status" value="1"/>
</dbReference>
<evidence type="ECO:0000313" key="3">
    <source>
        <dbReference type="Proteomes" id="UP000011721"/>
    </source>
</evidence>
<evidence type="ECO:0000313" key="2">
    <source>
        <dbReference type="EMBL" id="AGF78819.1"/>
    </source>
</evidence>
<keyword evidence="1" id="KW-0812">Transmembrane</keyword>
<keyword evidence="3" id="KW-1185">Reference proteome</keyword>
<dbReference type="KEGG" id="dsf:UWK_02279"/>
<organism evidence="2 3">
    <name type="scientific">Desulfocapsa sulfexigens (strain DSM 10523 / SB164P1)</name>
    <dbReference type="NCBI Taxonomy" id="1167006"/>
    <lineage>
        <taxon>Bacteria</taxon>
        <taxon>Pseudomonadati</taxon>
        <taxon>Thermodesulfobacteriota</taxon>
        <taxon>Desulfobulbia</taxon>
        <taxon>Desulfobulbales</taxon>
        <taxon>Desulfocapsaceae</taxon>
        <taxon>Desulfocapsa</taxon>
    </lineage>
</organism>
<proteinExistence type="predicted"/>
<dbReference type="HOGENOM" id="CLU_1872115_0_0_7"/>
<dbReference type="RefSeq" id="WP_015404507.1">
    <property type="nucleotide sequence ID" value="NC_020304.1"/>
</dbReference>
<keyword evidence="1" id="KW-0472">Membrane</keyword>
<dbReference type="OrthoDB" id="5398673at2"/>
<dbReference type="NCBIfam" id="TIGR02532">
    <property type="entry name" value="IV_pilin_GFxxxE"/>
    <property type="match status" value="1"/>
</dbReference>
<dbReference type="STRING" id="1167006.UWK_02279"/>
<protein>
    <submittedName>
        <fullName evidence="2">Prepilin-type N-terminal cleavage/methylation domain-containing protein</fullName>
    </submittedName>
</protein>
<dbReference type="AlphaFoldDB" id="M1NGQ9"/>
<dbReference type="InterPro" id="IPR012902">
    <property type="entry name" value="N_methyl_site"/>
</dbReference>
<dbReference type="eggNOG" id="COG4967">
    <property type="taxonomic scope" value="Bacteria"/>
</dbReference>
<sequence length="136" mass="14993">MSQLHPVMRNKKGFTLLEALIAIVILAVMMLGSLKALSGLYQFSTNNTLRDHAVRLADEILTDYRNIPYNNSLLDLGTKAQVNYQRQVNNANVTFTTEVTVTQAVSTVAKSVGVQVTWSTKGKQYTNTTSTIVANK</sequence>
<dbReference type="EMBL" id="CP003985">
    <property type="protein sequence ID" value="AGF78819.1"/>
    <property type="molecule type" value="Genomic_DNA"/>
</dbReference>
<accession>M1NGQ9</accession>
<dbReference type="Proteomes" id="UP000011721">
    <property type="component" value="Chromosome"/>
</dbReference>
<reference evidence="3" key="1">
    <citation type="journal article" date="2013" name="Stand. Genomic Sci.">
        <title>Complete genome sequence of Desulfocapsa sulfexigens, a marine deltaproteobacterium specialized in disproportionating inorganic sulfur compounds.</title>
        <authorList>
            <person name="Finster K.W."/>
            <person name="Kjeldsen K.U."/>
            <person name="Kube M."/>
            <person name="Reinhardt R."/>
            <person name="Mussmann M."/>
            <person name="Amann R."/>
            <person name="Schreiber L."/>
        </authorList>
    </citation>
    <scope>NUCLEOTIDE SEQUENCE [LARGE SCALE GENOMIC DNA]</scope>
    <source>
        <strain evidence="3">DSM 10523 / SB164P1</strain>
    </source>
</reference>
<dbReference type="PROSITE" id="PS00409">
    <property type="entry name" value="PROKAR_NTER_METHYL"/>
    <property type="match status" value="1"/>
</dbReference>
<evidence type="ECO:0000256" key="1">
    <source>
        <dbReference type="SAM" id="Phobius"/>
    </source>
</evidence>
<gene>
    <name evidence="2" type="ordered locus">UWK_02279</name>
</gene>
<name>M1NGQ9_DESSD</name>
<keyword evidence="1" id="KW-1133">Transmembrane helix</keyword>